<dbReference type="HOGENOM" id="CLU_1120795_0_0_1"/>
<gene>
    <name evidence="3" type="ORF">A1Q1_02257</name>
</gene>
<dbReference type="KEGG" id="tasa:A1Q1_02257"/>
<reference evidence="3 4" key="1">
    <citation type="journal article" date="2012" name="Eukaryot. Cell">
        <title>Draft genome sequence of CBS 2479, the standard type strain of Trichosporon asahii.</title>
        <authorList>
            <person name="Yang R.Y."/>
            <person name="Li H.T."/>
            <person name="Zhu H."/>
            <person name="Zhou G.P."/>
            <person name="Wang M."/>
            <person name="Wang L."/>
        </authorList>
    </citation>
    <scope>NUCLEOTIDE SEQUENCE [LARGE SCALE GENOMIC DNA]</scope>
    <source>
        <strain evidence="4">ATCC 90039 / CBS 2479 / JCM 2466 / KCTC 7840 / NCYC 2677 / UAMH 7654</strain>
    </source>
</reference>
<dbReference type="Proteomes" id="UP000002748">
    <property type="component" value="Unassembled WGS sequence"/>
</dbReference>
<keyword evidence="3" id="KW-0808">Transferase</keyword>
<accession>J6F0M8</accession>
<dbReference type="SUPFAM" id="SSF53756">
    <property type="entry name" value="UDP-Glycosyltransferase/glycogen phosphorylase"/>
    <property type="match status" value="1"/>
</dbReference>
<dbReference type="PANTHER" id="PTHR45947">
    <property type="entry name" value="SULFOQUINOVOSYL TRANSFERASE SQD2"/>
    <property type="match status" value="1"/>
</dbReference>
<evidence type="ECO:0000259" key="2">
    <source>
        <dbReference type="Pfam" id="PF13439"/>
    </source>
</evidence>
<dbReference type="GeneID" id="25985771"/>
<evidence type="ECO:0000256" key="1">
    <source>
        <dbReference type="SAM" id="MobiDB-lite"/>
    </source>
</evidence>
<protein>
    <submittedName>
        <fullName evidence="3">Glycosyl transferase, group 1</fullName>
    </submittedName>
</protein>
<comment type="caution">
    <text evidence="3">The sequence shown here is derived from an EMBL/GenBank/DDBJ whole genome shotgun (WGS) entry which is preliminary data.</text>
</comment>
<dbReference type="PANTHER" id="PTHR45947:SF3">
    <property type="entry name" value="SULFOQUINOVOSYL TRANSFERASE SQD2"/>
    <property type="match status" value="1"/>
</dbReference>
<evidence type="ECO:0000313" key="4">
    <source>
        <dbReference type="Proteomes" id="UP000002748"/>
    </source>
</evidence>
<feature type="compositionally biased region" description="Polar residues" evidence="1">
    <location>
        <begin position="16"/>
        <end position="27"/>
    </location>
</feature>
<dbReference type="VEuPathDB" id="FungiDB:A1Q1_02257"/>
<feature type="region of interest" description="Disordered" evidence="1">
    <location>
        <begin position="1"/>
        <end position="89"/>
    </location>
</feature>
<dbReference type="InterPro" id="IPR050194">
    <property type="entry name" value="Glycosyltransferase_grp1"/>
</dbReference>
<name>J6F0M8_TRIAS</name>
<dbReference type="AlphaFoldDB" id="J6F0M8"/>
<dbReference type="Gene3D" id="3.40.50.2000">
    <property type="entry name" value="Glycogen Phosphorylase B"/>
    <property type="match status" value="1"/>
</dbReference>
<proteinExistence type="predicted"/>
<sequence>MALPTPPLTPRTFPFSSGNVRTTSSPRWNRRHAHAHTPSISSPLAGPIEDELELPPPMPLDSVPELDMPEPSLATENNNADAEENEKYRWRPGMTREEKDARESWIADARGRSGLRIVIVTENFLPKVDGVTRTLARLLEHLKKEGHQCMLLGPGSGMSHYASHPLVGTAGIPLVVYPGLKLNFLRPAFLTAIKDFEPDVVHFVDPIWLGAQTLVAMELGWAGAEWVPERGPAVGTGLAGAVVASYHT</sequence>
<dbReference type="RefSeq" id="XP_014180677.1">
    <property type="nucleotide sequence ID" value="XM_014325202.1"/>
</dbReference>
<dbReference type="OrthoDB" id="443318at2759"/>
<dbReference type="InterPro" id="IPR028098">
    <property type="entry name" value="Glyco_trans_4-like_N"/>
</dbReference>
<feature type="domain" description="Glycosyltransferase subfamily 4-like N-terminal" evidence="2">
    <location>
        <begin position="128"/>
        <end position="217"/>
    </location>
</feature>
<dbReference type="GO" id="GO:0016740">
    <property type="term" value="F:transferase activity"/>
    <property type="evidence" value="ECO:0007669"/>
    <property type="project" value="UniProtKB-KW"/>
</dbReference>
<dbReference type="EMBL" id="ALBS01000193">
    <property type="protein sequence ID" value="EJT48712.1"/>
    <property type="molecule type" value="Genomic_DNA"/>
</dbReference>
<dbReference type="Pfam" id="PF13439">
    <property type="entry name" value="Glyco_transf_4"/>
    <property type="match status" value="1"/>
</dbReference>
<organism evidence="3 4">
    <name type="scientific">Trichosporon asahii var. asahii (strain ATCC 90039 / CBS 2479 / JCM 2466 / KCTC 7840 / NBRC 103889/ NCYC 2677 / UAMH 7654)</name>
    <name type="common">Yeast</name>
    <dbReference type="NCBI Taxonomy" id="1186058"/>
    <lineage>
        <taxon>Eukaryota</taxon>
        <taxon>Fungi</taxon>
        <taxon>Dikarya</taxon>
        <taxon>Basidiomycota</taxon>
        <taxon>Agaricomycotina</taxon>
        <taxon>Tremellomycetes</taxon>
        <taxon>Trichosporonales</taxon>
        <taxon>Trichosporonaceae</taxon>
        <taxon>Trichosporon</taxon>
    </lineage>
</organism>
<evidence type="ECO:0000313" key="3">
    <source>
        <dbReference type="EMBL" id="EJT48712.1"/>
    </source>
</evidence>